<accession>A0A1Y2BXS5</accession>
<reference evidence="1 2" key="1">
    <citation type="submission" date="2016-07" db="EMBL/GenBank/DDBJ databases">
        <title>Pervasive Adenine N6-methylation of Active Genes in Fungi.</title>
        <authorList>
            <consortium name="DOE Joint Genome Institute"/>
            <person name="Mondo S.J."/>
            <person name="Dannebaum R.O."/>
            <person name="Kuo R.C."/>
            <person name="Labutti K."/>
            <person name="Haridas S."/>
            <person name="Kuo A."/>
            <person name="Salamov A."/>
            <person name="Ahrendt S.R."/>
            <person name="Lipzen A."/>
            <person name="Sullivan W."/>
            <person name="Andreopoulos W.B."/>
            <person name="Clum A."/>
            <person name="Lindquist E."/>
            <person name="Daum C."/>
            <person name="Ramamoorthy G.K."/>
            <person name="Gryganskyi A."/>
            <person name="Culley D."/>
            <person name="Magnuson J.K."/>
            <person name="James T.Y."/>
            <person name="O'Malley M.A."/>
            <person name="Stajich J.E."/>
            <person name="Spatafora J.W."/>
            <person name="Visel A."/>
            <person name="Grigoriev I.V."/>
        </authorList>
    </citation>
    <scope>NUCLEOTIDE SEQUENCE [LARGE SCALE GENOMIC DNA]</scope>
    <source>
        <strain evidence="1 2">JEL800</strain>
    </source>
</reference>
<comment type="caution">
    <text evidence="1">The sequence shown here is derived from an EMBL/GenBank/DDBJ whole genome shotgun (WGS) entry which is preliminary data.</text>
</comment>
<dbReference type="AlphaFoldDB" id="A0A1Y2BXS5"/>
<proteinExistence type="predicted"/>
<keyword evidence="2" id="KW-1185">Reference proteome</keyword>
<name>A0A1Y2BXS5_9FUNG</name>
<gene>
    <name evidence="1" type="ORF">BCR33DRAFT_788206</name>
</gene>
<organism evidence="1 2">
    <name type="scientific">Rhizoclosmatium globosum</name>
    <dbReference type="NCBI Taxonomy" id="329046"/>
    <lineage>
        <taxon>Eukaryota</taxon>
        <taxon>Fungi</taxon>
        <taxon>Fungi incertae sedis</taxon>
        <taxon>Chytridiomycota</taxon>
        <taxon>Chytridiomycota incertae sedis</taxon>
        <taxon>Chytridiomycetes</taxon>
        <taxon>Chytridiales</taxon>
        <taxon>Chytriomycetaceae</taxon>
        <taxon>Rhizoclosmatium</taxon>
    </lineage>
</organism>
<dbReference type="Proteomes" id="UP000193642">
    <property type="component" value="Unassembled WGS sequence"/>
</dbReference>
<evidence type="ECO:0000313" key="2">
    <source>
        <dbReference type="Proteomes" id="UP000193642"/>
    </source>
</evidence>
<protein>
    <submittedName>
        <fullName evidence="1">Uncharacterized protein</fullName>
    </submittedName>
</protein>
<evidence type="ECO:0000313" key="1">
    <source>
        <dbReference type="EMBL" id="ORY39572.1"/>
    </source>
</evidence>
<sequence length="219" mass="24671">MSDELRDSFPNNRISIASVWEILKTTAFLLKREYTSFVGKWDVFCLMQLVNERLEGIPIVAERDRVARNGIGLLVVLASDTLDSPLLLQLLLSLVLKFLGSDIKFLSKVILGIMAGTRVVKSFKQSRSRSKQRIKSLLRCLEALIKSLQQFHQIQTLSLIFIDATNSSFAPIFEKYGHLLETPSDFSELVEEAIEYSILGAEEAIVKFISMCLESGKPL</sequence>
<dbReference type="EMBL" id="MCGO01000039">
    <property type="protein sequence ID" value="ORY39572.1"/>
    <property type="molecule type" value="Genomic_DNA"/>
</dbReference>